<dbReference type="InterPro" id="IPR010385">
    <property type="entry name" value="DUF982"/>
</dbReference>
<protein>
    <recommendedName>
        <fullName evidence="3">DUF982 domain-containing protein</fullName>
    </recommendedName>
</protein>
<name>A0A2N9VS58_9HYPH</name>
<evidence type="ECO:0000313" key="1">
    <source>
        <dbReference type="EMBL" id="PIO42326.1"/>
    </source>
</evidence>
<dbReference type="Proteomes" id="UP000232163">
    <property type="component" value="Unassembled WGS sequence"/>
</dbReference>
<accession>A0A2N9VS58</accession>
<reference evidence="1 2" key="1">
    <citation type="journal article" date="2017" name="Int J Environ Stud">
        <title>Does the Miocene-Pliocene relict legume Oxytropis triphylla form nitrogen-fixing nodules with a combination of bacterial strains?</title>
        <authorList>
            <person name="Safronova V."/>
            <person name="Belimov A."/>
            <person name="Sazanova A."/>
            <person name="Kuznetsova I."/>
            <person name="Popova J."/>
            <person name="Andronov E."/>
            <person name="Verkhozina A."/>
            <person name="Tikhonovich I."/>
        </authorList>
    </citation>
    <scope>NUCLEOTIDE SEQUENCE [LARGE SCALE GENOMIC DNA]</scope>
    <source>
        <strain evidence="1 2">Tri-38</strain>
    </source>
</reference>
<dbReference type="AlphaFoldDB" id="A0A2N9VS58"/>
<keyword evidence="2" id="KW-1185">Reference proteome</keyword>
<sequence length="133" mass="14916">MWRLRNARWTDNSNRLMPEPATSHIVFPAMHEDYKSFQIVSVLQHGTSIGITSAYDAAQFILEHWPDEAAGPKLYVCKAILLKCLAGECSAAVARVAFVEAAREAGIYIDTMARPASTGKLERWGRRRPTRRA</sequence>
<evidence type="ECO:0000313" key="2">
    <source>
        <dbReference type="Proteomes" id="UP000232163"/>
    </source>
</evidence>
<dbReference type="EMBL" id="MZMT01000053">
    <property type="protein sequence ID" value="PIO42326.1"/>
    <property type="molecule type" value="Genomic_DNA"/>
</dbReference>
<comment type="caution">
    <text evidence="1">The sequence shown here is derived from an EMBL/GenBank/DDBJ whole genome shotgun (WGS) entry which is preliminary data.</text>
</comment>
<gene>
    <name evidence="1" type="ORF">B5P45_25215</name>
</gene>
<evidence type="ECO:0008006" key="3">
    <source>
        <dbReference type="Google" id="ProtNLM"/>
    </source>
</evidence>
<dbReference type="Gene3D" id="6.10.250.730">
    <property type="match status" value="1"/>
</dbReference>
<organism evidence="1 2">
    <name type="scientific">Phyllobacterium zundukense</name>
    <dbReference type="NCBI Taxonomy" id="1867719"/>
    <lineage>
        <taxon>Bacteria</taxon>
        <taxon>Pseudomonadati</taxon>
        <taxon>Pseudomonadota</taxon>
        <taxon>Alphaproteobacteria</taxon>
        <taxon>Hyphomicrobiales</taxon>
        <taxon>Phyllobacteriaceae</taxon>
        <taxon>Phyllobacterium</taxon>
    </lineage>
</organism>
<dbReference type="Pfam" id="PF06169">
    <property type="entry name" value="DUF982"/>
    <property type="match status" value="1"/>
</dbReference>
<proteinExistence type="predicted"/>